<evidence type="ECO:0000313" key="9">
    <source>
        <dbReference type="Proteomes" id="UP000217083"/>
    </source>
</evidence>
<keyword evidence="2" id="KW-1003">Cell membrane</keyword>
<comment type="subcellular location">
    <subcellularLocation>
        <location evidence="1">Cell membrane</location>
        <topology evidence="1">Multi-pass membrane protein</topology>
    </subcellularLocation>
</comment>
<evidence type="ECO:0000256" key="2">
    <source>
        <dbReference type="ARBA" id="ARBA00022475"/>
    </source>
</evidence>
<dbReference type="Gene3D" id="1.20.81.30">
    <property type="entry name" value="Type II secretion system (T2SS), domain F"/>
    <property type="match status" value="1"/>
</dbReference>
<feature type="transmembrane region" description="Helical" evidence="6">
    <location>
        <begin position="285"/>
        <end position="304"/>
    </location>
</feature>
<organism evidence="8 9">
    <name type="scientific">Lottiidibacillus patelloidae</name>
    <dbReference type="NCBI Taxonomy" id="2670334"/>
    <lineage>
        <taxon>Bacteria</taxon>
        <taxon>Bacillati</taxon>
        <taxon>Bacillota</taxon>
        <taxon>Bacilli</taxon>
        <taxon>Bacillales</taxon>
        <taxon>Bacillaceae</taxon>
        <taxon>Lottiidibacillus</taxon>
    </lineage>
</organism>
<keyword evidence="5 6" id="KW-0472">Membrane</keyword>
<protein>
    <recommendedName>
        <fullName evidence="7">Type II secretion system protein GspF domain-containing protein</fullName>
    </recommendedName>
</protein>
<dbReference type="AlphaFoldDB" id="A0A263BTH4"/>
<keyword evidence="3 6" id="KW-0812">Transmembrane</keyword>
<evidence type="ECO:0000259" key="7">
    <source>
        <dbReference type="Pfam" id="PF00482"/>
    </source>
</evidence>
<feature type="transmembrane region" description="Helical" evidence="6">
    <location>
        <begin position="253"/>
        <end position="273"/>
    </location>
</feature>
<dbReference type="PANTHER" id="PTHR35007">
    <property type="entry name" value="INTEGRAL MEMBRANE PROTEIN-RELATED"/>
    <property type="match status" value="1"/>
</dbReference>
<feature type="transmembrane region" description="Helical" evidence="6">
    <location>
        <begin position="111"/>
        <end position="129"/>
    </location>
</feature>
<name>A0A263BTH4_9BACI</name>
<evidence type="ECO:0000256" key="4">
    <source>
        <dbReference type="ARBA" id="ARBA00022989"/>
    </source>
</evidence>
<proteinExistence type="predicted"/>
<dbReference type="InterPro" id="IPR018076">
    <property type="entry name" value="T2SS_GspF_dom"/>
</dbReference>
<sequence length="313" mass="35643">MGGNSMEWAFIICVFLTVLILTIFFGTFIVQKINYKLRIRYIMKENIITKKNKKKKVPRKDNTIGKFMQKLEMNIDAAAIPLSPKEFIVILLVINVLIIIFTTFLLSIVKSFIICIMLDGLIFFILPKFHQRRKNKMVAQLPDVLDLISNALKTGYSIVQTLDLVSKENFSPLSEEFGKLVQALKFGESFEVAFNDLAKRLDIREIQTVVDTILITRETGGNMTHVIEGLLEIMRENQRLQGEVKALTAQGRISSLVIGSMPIFLFAVLMMISPDYMMLLFSHPLGIIMVIIAVVSQIIGYVIMHKLIQLKVR</sequence>
<keyword evidence="4 6" id="KW-1133">Transmembrane helix</keyword>
<reference evidence="8 9" key="2">
    <citation type="submission" date="2017-09" db="EMBL/GenBank/DDBJ databases">
        <title>Bacillus patelloidae sp. nov., isolated from the intestinal tract of a marine limpet.</title>
        <authorList>
            <person name="Liu R."/>
            <person name="Dong C."/>
            <person name="Shao Z."/>
        </authorList>
    </citation>
    <scope>NUCLEOTIDE SEQUENCE [LARGE SCALE GENOMIC DNA]</scope>
    <source>
        <strain evidence="8 9">SA5d-4</strain>
    </source>
</reference>
<accession>A0A263BTH4</accession>
<feature type="transmembrane region" description="Helical" evidence="6">
    <location>
        <begin position="6"/>
        <end position="30"/>
    </location>
</feature>
<feature type="transmembrane region" description="Helical" evidence="6">
    <location>
        <begin position="87"/>
        <end position="105"/>
    </location>
</feature>
<dbReference type="Proteomes" id="UP000217083">
    <property type="component" value="Unassembled WGS sequence"/>
</dbReference>
<reference evidence="9" key="1">
    <citation type="submission" date="2017-08" db="EMBL/GenBank/DDBJ databases">
        <authorList>
            <person name="Huang Z."/>
        </authorList>
    </citation>
    <scope>NUCLEOTIDE SEQUENCE [LARGE SCALE GENOMIC DNA]</scope>
    <source>
        <strain evidence="9">SA5d-4</strain>
    </source>
</reference>
<dbReference type="InterPro" id="IPR042094">
    <property type="entry name" value="T2SS_GspF_sf"/>
</dbReference>
<keyword evidence="9" id="KW-1185">Reference proteome</keyword>
<dbReference type="GO" id="GO:0005886">
    <property type="term" value="C:plasma membrane"/>
    <property type="evidence" value="ECO:0007669"/>
    <property type="project" value="UniProtKB-SubCell"/>
</dbReference>
<dbReference type="Pfam" id="PF00482">
    <property type="entry name" value="T2SSF"/>
    <property type="match status" value="1"/>
</dbReference>
<evidence type="ECO:0000256" key="3">
    <source>
        <dbReference type="ARBA" id="ARBA00022692"/>
    </source>
</evidence>
<feature type="domain" description="Type II secretion system protein GspF" evidence="7">
    <location>
        <begin position="145"/>
        <end position="270"/>
    </location>
</feature>
<evidence type="ECO:0000256" key="1">
    <source>
        <dbReference type="ARBA" id="ARBA00004651"/>
    </source>
</evidence>
<evidence type="ECO:0000256" key="5">
    <source>
        <dbReference type="ARBA" id="ARBA00023136"/>
    </source>
</evidence>
<dbReference type="EMBL" id="NPIA01000004">
    <property type="protein sequence ID" value="OZM57021.1"/>
    <property type="molecule type" value="Genomic_DNA"/>
</dbReference>
<evidence type="ECO:0000313" key="8">
    <source>
        <dbReference type="EMBL" id="OZM57021.1"/>
    </source>
</evidence>
<dbReference type="PANTHER" id="PTHR35007:SF1">
    <property type="entry name" value="PILUS ASSEMBLY PROTEIN"/>
    <property type="match status" value="1"/>
</dbReference>
<gene>
    <name evidence="8" type="ORF">CIB95_09635</name>
</gene>
<evidence type="ECO:0000256" key="6">
    <source>
        <dbReference type="SAM" id="Phobius"/>
    </source>
</evidence>
<comment type="caution">
    <text evidence="8">The sequence shown here is derived from an EMBL/GenBank/DDBJ whole genome shotgun (WGS) entry which is preliminary data.</text>
</comment>